<dbReference type="Gene3D" id="3.90.960.10">
    <property type="entry name" value="YbaK/aminoacyl-tRNA synthetase-associated domain"/>
    <property type="match status" value="1"/>
</dbReference>
<evidence type="ECO:0000313" key="3">
    <source>
        <dbReference type="Proteomes" id="UP000250928"/>
    </source>
</evidence>
<dbReference type="AlphaFoldDB" id="A0A6N4DYM0"/>
<dbReference type="CDD" id="cd04332">
    <property type="entry name" value="YbaK_like"/>
    <property type="match status" value="1"/>
</dbReference>
<dbReference type="SUPFAM" id="SSF55826">
    <property type="entry name" value="YbaK/ProRS associated domain"/>
    <property type="match status" value="1"/>
</dbReference>
<accession>A0A6N4DYM0</accession>
<organism evidence="2 3">
    <name type="scientific">Candidatus Sedimenticola endophacoides</name>
    <dbReference type="NCBI Taxonomy" id="2548426"/>
    <lineage>
        <taxon>Bacteria</taxon>
        <taxon>Pseudomonadati</taxon>
        <taxon>Pseudomonadota</taxon>
        <taxon>Gammaproteobacteria</taxon>
        <taxon>Chromatiales</taxon>
        <taxon>Sedimenticolaceae</taxon>
        <taxon>Sedimenticola</taxon>
    </lineage>
</organism>
<dbReference type="GO" id="GO:0002161">
    <property type="term" value="F:aminoacyl-tRNA deacylase activity"/>
    <property type="evidence" value="ECO:0007669"/>
    <property type="project" value="InterPro"/>
</dbReference>
<name>A0A6N4DYM0_9GAMM</name>
<dbReference type="InterPro" id="IPR007214">
    <property type="entry name" value="YbaK/aa-tRNA-synth-assoc-dom"/>
</dbReference>
<dbReference type="EMBL" id="PQCO01000102">
    <property type="protein sequence ID" value="PUE04970.1"/>
    <property type="molecule type" value="Genomic_DNA"/>
</dbReference>
<proteinExistence type="predicted"/>
<gene>
    <name evidence="2" type="ORF">C3L24_02190</name>
</gene>
<dbReference type="InterPro" id="IPR036754">
    <property type="entry name" value="YbaK/aa-tRNA-synt-asso_dom_sf"/>
</dbReference>
<comment type="caution">
    <text evidence="2">The sequence shown here is derived from an EMBL/GenBank/DDBJ whole genome shotgun (WGS) entry which is preliminary data.</text>
</comment>
<protein>
    <recommendedName>
        <fullName evidence="1">YbaK/aminoacyl-tRNA synthetase-associated domain-containing protein</fullName>
    </recommendedName>
</protein>
<reference evidence="2 3" key="1">
    <citation type="submission" date="2018-01" db="EMBL/GenBank/DDBJ databases">
        <title>Novel co-symbiosis in the lucinid bivalve Phacoides pectinatus.</title>
        <authorList>
            <person name="Lim S.J."/>
            <person name="Davis B.G."/>
            <person name="Gill D.E."/>
            <person name="Engel A.S."/>
            <person name="Anderson L.C."/>
            <person name="Campbell B.J."/>
        </authorList>
    </citation>
    <scope>NUCLEOTIDE SEQUENCE [LARGE SCALE GENOMIC DNA]</scope>
    <source>
        <strain evidence="2">N3_P5</strain>
    </source>
</reference>
<sequence length="160" mass="17914">MVMAIAKRLLSYLREKEVGYLLLPHPRSGSSMETAERAHVPGDVLAKGVLVRDGERYTLVVVPSDYHIELERLRILLGRDVDMASEPELEAFFSDCERGAVPPIGPAYGVETLWDPETSLGREPQVYFEAGDHEHLVCVTGEQFHELLSPAVRGHFSHHI</sequence>
<evidence type="ECO:0000313" key="2">
    <source>
        <dbReference type="EMBL" id="PUE04970.1"/>
    </source>
</evidence>
<feature type="domain" description="YbaK/aminoacyl-tRNA synthetase-associated" evidence="1">
    <location>
        <begin position="29"/>
        <end position="145"/>
    </location>
</feature>
<dbReference type="Pfam" id="PF04073">
    <property type="entry name" value="tRNA_edit"/>
    <property type="match status" value="1"/>
</dbReference>
<dbReference type="Proteomes" id="UP000250928">
    <property type="component" value="Unassembled WGS sequence"/>
</dbReference>
<evidence type="ECO:0000259" key="1">
    <source>
        <dbReference type="Pfam" id="PF04073"/>
    </source>
</evidence>